<evidence type="ECO:0000313" key="4">
    <source>
        <dbReference type="EMBL" id="SEN23006.1"/>
    </source>
</evidence>
<comment type="cofactor">
    <cofactor evidence="2">
        <name>Zn(2+)</name>
        <dbReference type="ChEBI" id="CHEBI:29105"/>
    </cofactor>
    <text evidence="2">Binds 1 zinc ion per subunit.</text>
</comment>
<proteinExistence type="inferred from homology"/>
<keyword evidence="1" id="KW-0482">Metalloprotease</keyword>
<dbReference type="InterPro" id="IPR001333">
    <property type="entry name" value="Peptidase_M32_Taq"/>
</dbReference>
<dbReference type="Proteomes" id="UP000183898">
    <property type="component" value="Unassembled WGS sequence"/>
</dbReference>
<dbReference type="PROSITE" id="PS52034">
    <property type="entry name" value="PEPTIDASE_M32"/>
    <property type="match status" value="1"/>
</dbReference>
<keyword evidence="2" id="KW-0862">Zinc</keyword>
<dbReference type="CDD" id="cd06460">
    <property type="entry name" value="M32_Taq"/>
    <property type="match status" value="1"/>
</dbReference>
<accession>A0A1H8EUF8</accession>
<dbReference type="Pfam" id="PF02074">
    <property type="entry name" value="Peptidase_M32"/>
    <property type="match status" value="1"/>
</dbReference>
<comment type="catalytic activity">
    <reaction evidence="1">
        <text>Release of a C-terminal amino acid with broad specificity, except for -Pro.</text>
        <dbReference type="EC" id="3.4.17.19"/>
    </reaction>
</comment>
<dbReference type="EMBL" id="FOCT01000003">
    <property type="protein sequence ID" value="SEN23006.1"/>
    <property type="molecule type" value="Genomic_DNA"/>
</dbReference>
<keyword evidence="1" id="KW-0645">Protease</keyword>
<evidence type="ECO:0000313" key="5">
    <source>
        <dbReference type="Proteomes" id="UP000183898"/>
    </source>
</evidence>
<evidence type="ECO:0000256" key="1">
    <source>
        <dbReference type="PIRNR" id="PIRNR006615"/>
    </source>
</evidence>
<feature type="binding site" evidence="2">
    <location>
        <position position="267"/>
    </location>
    <ligand>
        <name>Zn(2+)</name>
        <dbReference type="ChEBI" id="CHEBI:29105"/>
        <note>catalytic</note>
    </ligand>
</feature>
<keyword evidence="1 4" id="KW-0121">Carboxypeptidase</keyword>
<evidence type="ECO:0000256" key="2">
    <source>
        <dbReference type="PIRSR" id="PIRSR006615-1"/>
    </source>
</evidence>
<dbReference type="GO" id="GO:0046872">
    <property type="term" value="F:metal ion binding"/>
    <property type="evidence" value="ECO:0007669"/>
    <property type="project" value="UniProtKB-KW"/>
</dbReference>
<dbReference type="GO" id="GO:0006508">
    <property type="term" value="P:proteolysis"/>
    <property type="evidence" value="ECO:0007669"/>
    <property type="project" value="UniProtKB-UniRule"/>
</dbReference>
<dbReference type="GO" id="GO:0004181">
    <property type="term" value="F:metallocarboxypeptidase activity"/>
    <property type="evidence" value="ECO:0007669"/>
    <property type="project" value="UniProtKB-UniRule"/>
</dbReference>
<dbReference type="PIRSF" id="PIRSF006615">
    <property type="entry name" value="Zn_crbxpep_Taq"/>
    <property type="match status" value="1"/>
</dbReference>
<feature type="binding site" evidence="2">
    <location>
        <position position="271"/>
    </location>
    <ligand>
        <name>Zn(2+)</name>
        <dbReference type="ChEBI" id="CHEBI:29105"/>
        <note>catalytic</note>
    </ligand>
</feature>
<feature type="binding site" evidence="2">
    <location>
        <position position="297"/>
    </location>
    <ligand>
        <name>Zn(2+)</name>
        <dbReference type="ChEBI" id="CHEBI:29105"/>
        <note>catalytic</note>
    </ligand>
</feature>
<dbReference type="Gene3D" id="1.10.1370.30">
    <property type="match status" value="1"/>
</dbReference>
<dbReference type="SUPFAM" id="SSF55486">
    <property type="entry name" value="Metalloproteases ('zincins'), catalytic domain"/>
    <property type="match status" value="1"/>
</dbReference>
<comment type="function">
    <text evidence="1">Broad specificity carboxypetidase that releases amino acids sequentially from the C-terminus, including neutral, aromatic, polar and basic residues.</text>
</comment>
<gene>
    <name evidence="4" type="ORF">SAMN05216404_103148</name>
</gene>
<dbReference type="PANTHER" id="PTHR34217">
    <property type="entry name" value="METAL-DEPENDENT CARBOXYPEPTIDASE"/>
    <property type="match status" value="1"/>
</dbReference>
<reference evidence="4 5" key="1">
    <citation type="submission" date="2016-10" db="EMBL/GenBank/DDBJ databases">
        <authorList>
            <person name="de Groot N.N."/>
        </authorList>
    </citation>
    <scope>NUCLEOTIDE SEQUENCE [LARGE SCALE GENOMIC DNA]</scope>
    <source>
        <strain evidence="4 5">Nl18</strain>
    </source>
</reference>
<comment type="similarity">
    <text evidence="1">Belongs to the peptidase M32 family.</text>
</comment>
<keyword evidence="1 2" id="KW-0479">Metal-binding</keyword>
<evidence type="ECO:0000256" key="3">
    <source>
        <dbReference type="PIRSR" id="PIRSR006615-2"/>
    </source>
</evidence>
<feature type="active site" description="Proton donor/acceptor" evidence="3">
    <location>
        <position position="268"/>
    </location>
</feature>
<dbReference type="EC" id="3.4.17.19" evidence="1"/>
<dbReference type="RefSeq" id="WP_074744813.1">
    <property type="nucleotide sequence ID" value="NZ_FOCT01000003.1"/>
</dbReference>
<sequence length="508" mass="57536">MYPALQSLKARFAEIDDLRRAVSVLHWDMSTYMPQDGTASRGRMIATVEKAAHEKLIDPHLAGLLEETEALPDATLSADDRAFLRLARRQFVRASKIPSGFKAEFFQHMAETYEVWVHARKLNDFNVVAPFLEKTVAYSRALSDFFNMGETAWMHPMDPHIEDADPGMTTTALKTLFADLRHDLVPLVQELSSRSKPRTDFLSRACPKSQQVGFLNWLARNIGYDFNRGRQDLTHHPFMTKLGAGDVRITTRINETNLCDGIFSTIHECGHAFYELGLSPGLDGTILGHGTSAGIHESQSRLWENQVGRSREFWTYFYPHLQANFSEALGDVSVEEFYCGINCVEPSLIRTEADEVTYNLHVMIRFDIESQLLDGSLQVKDLPTAWNDRYEADLGVRPSSDVQGCLQDVHWYYGGVGGMFQGYTIGNLFSAQCFEAALEVHPEIPQGMMQGNFSTLHSWLKENIYQYGSSLFPQELIRRVTGHDLSSKPFVAYLKRKYLLTLPPNKSD</sequence>
<protein>
    <recommendedName>
        <fullName evidence="1">Metal-dependent carboxypeptidase</fullName>
        <ecNumber evidence="1">3.4.17.19</ecNumber>
    </recommendedName>
</protein>
<dbReference type="AlphaFoldDB" id="A0A1H8EUF8"/>
<name>A0A1H8EUF8_9PROT</name>
<organism evidence="4 5">
    <name type="scientific">Nitrosospira multiformis</name>
    <dbReference type="NCBI Taxonomy" id="1231"/>
    <lineage>
        <taxon>Bacteria</taxon>
        <taxon>Pseudomonadati</taxon>
        <taxon>Pseudomonadota</taxon>
        <taxon>Betaproteobacteria</taxon>
        <taxon>Nitrosomonadales</taxon>
        <taxon>Nitrosomonadaceae</taxon>
        <taxon>Nitrosospira</taxon>
    </lineage>
</organism>
<dbReference type="PANTHER" id="PTHR34217:SF1">
    <property type="entry name" value="CARBOXYPEPTIDASE 1"/>
    <property type="match status" value="1"/>
</dbReference>
<keyword evidence="1" id="KW-0378">Hydrolase</keyword>